<evidence type="ECO:0000256" key="2">
    <source>
        <dbReference type="ARBA" id="ARBA00022714"/>
    </source>
</evidence>
<keyword evidence="2" id="KW-0479">Metal-binding</keyword>
<dbReference type="InterPro" id="IPR017927">
    <property type="entry name" value="FAD-bd_FR_type"/>
</dbReference>
<dbReference type="PANTHER" id="PTHR47354:SF5">
    <property type="entry name" value="PROTEIN RFBI"/>
    <property type="match status" value="1"/>
</dbReference>
<keyword evidence="7" id="KW-1185">Reference proteome</keyword>
<feature type="region of interest" description="Disordered" evidence="4">
    <location>
        <begin position="1"/>
        <end position="26"/>
    </location>
</feature>
<dbReference type="InterPro" id="IPR001433">
    <property type="entry name" value="OxRdtase_FAD/NAD-bd"/>
</dbReference>
<evidence type="ECO:0000256" key="1">
    <source>
        <dbReference type="ARBA" id="ARBA00001974"/>
    </source>
</evidence>
<feature type="compositionally biased region" description="Low complexity" evidence="4">
    <location>
        <begin position="1"/>
        <end position="17"/>
    </location>
</feature>
<gene>
    <name evidence="6" type="ORF">Cch01nite_07230</name>
</gene>
<evidence type="ECO:0000313" key="6">
    <source>
        <dbReference type="EMBL" id="GIG19999.1"/>
    </source>
</evidence>
<dbReference type="Proteomes" id="UP000632740">
    <property type="component" value="Unassembled WGS sequence"/>
</dbReference>
<evidence type="ECO:0000259" key="5">
    <source>
        <dbReference type="PROSITE" id="PS51384"/>
    </source>
</evidence>
<evidence type="ECO:0000256" key="4">
    <source>
        <dbReference type="SAM" id="MobiDB-lite"/>
    </source>
</evidence>
<dbReference type="SUPFAM" id="SSF63380">
    <property type="entry name" value="Riboflavin synthase domain-like"/>
    <property type="match status" value="1"/>
</dbReference>
<dbReference type="Pfam" id="PF00175">
    <property type="entry name" value="NAD_binding_1"/>
    <property type="match status" value="1"/>
</dbReference>
<dbReference type="PANTHER" id="PTHR47354">
    <property type="entry name" value="NADH OXIDOREDUCTASE HCR"/>
    <property type="match status" value="1"/>
</dbReference>
<evidence type="ECO:0000256" key="3">
    <source>
        <dbReference type="ARBA" id="ARBA00023014"/>
    </source>
</evidence>
<reference evidence="6" key="1">
    <citation type="submission" date="2021-01" db="EMBL/GenBank/DDBJ databases">
        <title>Whole genome shotgun sequence of Cellulomonas chitinilytica NBRC 110799.</title>
        <authorList>
            <person name="Komaki H."/>
            <person name="Tamura T."/>
        </authorList>
    </citation>
    <scope>NUCLEOTIDE SEQUENCE</scope>
    <source>
        <strain evidence="6">NBRC 110799</strain>
    </source>
</reference>
<dbReference type="PRINTS" id="PR00406">
    <property type="entry name" value="CYTB5RDTASE"/>
</dbReference>
<keyword evidence="2" id="KW-0001">2Fe-2S</keyword>
<dbReference type="InterPro" id="IPR039261">
    <property type="entry name" value="FNR_nucleotide-bd"/>
</dbReference>
<keyword evidence="2" id="KW-0408">Iron</keyword>
<comment type="cofactor">
    <cofactor evidence="1">
        <name>FAD</name>
        <dbReference type="ChEBI" id="CHEBI:57692"/>
    </cofactor>
</comment>
<dbReference type="InterPro" id="IPR008333">
    <property type="entry name" value="Cbr1-like_FAD-bd_dom"/>
</dbReference>
<protein>
    <submittedName>
        <fullName evidence="6">Oxidoreductase</fullName>
    </submittedName>
</protein>
<evidence type="ECO:0000313" key="7">
    <source>
        <dbReference type="Proteomes" id="UP000632740"/>
    </source>
</evidence>
<dbReference type="Gene3D" id="3.40.50.80">
    <property type="entry name" value="Nucleotide-binding domain of ferredoxin-NADP reductase (FNR) module"/>
    <property type="match status" value="1"/>
</dbReference>
<feature type="domain" description="FAD-binding FR-type" evidence="5">
    <location>
        <begin position="33"/>
        <end position="143"/>
    </location>
</feature>
<dbReference type="CDD" id="cd06217">
    <property type="entry name" value="FNR_iron_sulfur_binding_3"/>
    <property type="match status" value="1"/>
</dbReference>
<dbReference type="InterPro" id="IPR050415">
    <property type="entry name" value="MRET"/>
</dbReference>
<name>A0A919P202_9CELL</name>
<proteinExistence type="predicted"/>
<dbReference type="SUPFAM" id="SSF52343">
    <property type="entry name" value="Ferredoxin reductase-like, C-terminal NADP-linked domain"/>
    <property type="match status" value="1"/>
</dbReference>
<dbReference type="AlphaFoldDB" id="A0A919P202"/>
<dbReference type="PROSITE" id="PS51384">
    <property type="entry name" value="FAD_FR"/>
    <property type="match status" value="1"/>
</dbReference>
<dbReference type="Pfam" id="PF00970">
    <property type="entry name" value="FAD_binding_6"/>
    <property type="match status" value="1"/>
</dbReference>
<organism evidence="6 7">
    <name type="scientific">Cellulomonas chitinilytica</name>
    <dbReference type="NCBI Taxonomy" id="398759"/>
    <lineage>
        <taxon>Bacteria</taxon>
        <taxon>Bacillati</taxon>
        <taxon>Actinomycetota</taxon>
        <taxon>Actinomycetes</taxon>
        <taxon>Micrococcales</taxon>
        <taxon>Cellulomonadaceae</taxon>
        <taxon>Cellulomonas</taxon>
    </lineage>
</organism>
<comment type="caution">
    <text evidence="6">The sequence shown here is derived from an EMBL/GenBank/DDBJ whole genome shotgun (WGS) entry which is preliminary data.</text>
</comment>
<keyword evidence="3" id="KW-0411">Iron-sulfur</keyword>
<sequence>MGGLTGDAPLAPDGAPAVEDDAADLTDDTPYALPWRVGTVVERRRETPTALTLVLDVPGWRGALAGQHVDVRLTAEDGYSTQRSYSLASSGTMGLPTGMPDDDRIALTVQVVDDGEVSPYLTEDVVVGDQLELRGPVGHWFVWHPTDPHPVQLVAGGSGLVPLMSMVRTRARARSVAPFRLLVSARTPTDAIYDDELAAAGPGVDVTRVWTRRAPVGWDGPVGRVDAARLEAACFPPDERAHVFVCGPTPFVETVADLLVDLGHDPDRIKTERFGPTGP</sequence>
<dbReference type="Gene3D" id="2.40.30.10">
    <property type="entry name" value="Translation factors"/>
    <property type="match status" value="1"/>
</dbReference>
<dbReference type="EMBL" id="BONK01000002">
    <property type="protein sequence ID" value="GIG19999.1"/>
    <property type="molecule type" value="Genomic_DNA"/>
</dbReference>
<accession>A0A919P202</accession>
<dbReference type="GO" id="GO:0016491">
    <property type="term" value="F:oxidoreductase activity"/>
    <property type="evidence" value="ECO:0007669"/>
    <property type="project" value="InterPro"/>
</dbReference>
<dbReference type="InterPro" id="IPR017938">
    <property type="entry name" value="Riboflavin_synthase-like_b-brl"/>
</dbReference>
<dbReference type="GO" id="GO:0051537">
    <property type="term" value="F:2 iron, 2 sulfur cluster binding"/>
    <property type="evidence" value="ECO:0007669"/>
    <property type="project" value="UniProtKB-KW"/>
</dbReference>